<organism evidence="1 2">
    <name type="scientific">Streptomyces halobius</name>
    <dbReference type="NCBI Taxonomy" id="2879846"/>
    <lineage>
        <taxon>Bacteria</taxon>
        <taxon>Bacillati</taxon>
        <taxon>Actinomycetota</taxon>
        <taxon>Actinomycetes</taxon>
        <taxon>Kitasatosporales</taxon>
        <taxon>Streptomycetaceae</taxon>
        <taxon>Streptomyces</taxon>
    </lineage>
</organism>
<evidence type="ECO:0000313" key="2">
    <source>
        <dbReference type="Proteomes" id="UP000830115"/>
    </source>
</evidence>
<dbReference type="Proteomes" id="UP000830115">
    <property type="component" value="Chromosome"/>
</dbReference>
<name>A0ABY4MHL3_9ACTN</name>
<dbReference type="EMBL" id="CP086322">
    <property type="protein sequence ID" value="UQA97197.1"/>
    <property type="molecule type" value="Genomic_DNA"/>
</dbReference>
<keyword evidence="2" id="KW-1185">Reference proteome</keyword>
<dbReference type="Gene3D" id="2.60.120.620">
    <property type="entry name" value="q2cbj1_9rhob like domain"/>
    <property type="match status" value="1"/>
</dbReference>
<dbReference type="SUPFAM" id="SSF51197">
    <property type="entry name" value="Clavaminate synthase-like"/>
    <property type="match status" value="1"/>
</dbReference>
<evidence type="ECO:0000313" key="1">
    <source>
        <dbReference type="EMBL" id="UQA97197.1"/>
    </source>
</evidence>
<accession>A0ABY4MHL3</accession>
<protein>
    <submittedName>
        <fullName evidence="1">Uncharacterized protein</fullName>
    </submittedName>
</protein>
<reference evidence="1" key="1">
    <citation type="submission" date="2021-10" db="EMBL/GenBank/DDBJ databases">
        <title>Streptomyces nigrumlapis sp.nov.,an antimicrobial producing actinobacterium isolated from Black Gobi rocks.</title>
        <authorList>
            <person name="Wen Y."/>
            <person name="Zhang W."/>
            <person name="Liu X.G."/>
        </authorList>
    </citation>
    <scope>NUCLEOTIDE SEQUENCE</scope>
    <source>
        <strain evidence="1">ST13-2-2</strain>
    </source>
</reference>
<proteinExistence type="predicted"/>
<dbReference type="RefSeq" id="WP_248868120.1">
    <property type="nucleotide sequence ID" value="NZ_CP086322.1"/>
</dbReference>
<gene>
    <name evidence="1" type="ORF">K9S39_39795</name>
</gene>
<sequence>MIPPVNHRLPATSARDLTPPELQALDRDGVVCVRGVLDQEWVERVRRAVDGAAAEPTWSGRYISRRKQGLYHDMFVWLKNDRMRELWFDSPLAHVAGQAMRSRRVYLFGNPSSSRGRRAIAFRFTGDDARYDPRPNAMPVFWKHGPTQGDPMGGPLFPELLPNPPAHRGTSQVPYDLGTLARNFGRQIRMELLRAPSKRFQRAVGEGARNRAAS</sequence>